<organism evidence="1 2">
    <name type="scientific">Orchesella cincta</name>
    <name type="common">Springtail</name>
    <name type="synonym">Podura cincta</name>
    <dbReference type="NCBI Taxonomy" id="48709"/>
    <lineage>
        <taxon>Eukaryota</taxon>
        <taxon>Metazoa</taxon>
        <taxon>Ecdysozoa</taxon>
        <taxon>Arthropoda</taxon>
        <taxon>Hexapoda</taxon>
        <taxon>Collembola</taxon>
        <taxon>Entomobryomorpha</taxon>
        <taxon>Entomobryoidea</taxon>
        <taxon>Orchesellidae</taxon>
        <taxon>Orchesellinae</taxon>
        <taxon>Orchesella</taxon>
    </lineage>
</organism>
<dbReference type="AlphaFoldDB" id="A0A1D2MRS0"/>
<reference evidence="1 2" key="1">
    <citation type="journal article" date="2016" name="Genome Biol. Evol.">
        <title>Gene Family Evolution Reflects Adaptation to Soil Environmental Stressors in the Genome of the Collembolan Orchesella cincta.</title>
        <authorList>
            <person name="Faddeeva-Vakhrusheva A."/>
            <person name="Derks M.F."/>
            <person name="Anvar S.Y."/>
            <person name="Agamennone V."/>
            <person name="Suring W."/>
            <person name="Smit S."/>
            <person name="van Straalen N.M."/>
            <person name="Roelofs D."/>
        </authorList>
    </citation>
    <scope>NUCLEOTIDE SEQUENCE [LARGE SCALE GENOMIC DNA]</scope>
    <source>
        <tissue evidence="1">Mixed pool</tissue>
    </source>
</reference>
<dbReference type="EMBL" id="LJIJ01000619">
    <property type="protein sequence ID" value="ODM95799.1"/>
    <property type="molecule type" value="Genomic_DNA"/>
</dbReference>
<sequence length="113" mass="12975">MAFVGIGSGFLERYTFQDIYTSLQSRPICICRWNSLGPGRSRRFITVGETFASRFKSFLFLISFLPPSQFASLHIVHLVRYAQSQSQHNSNNNDSYPDIINSTDCNDWILQTE</sequence>
<evidence type="ECO:0000313" key="1">
    <source>
        <dbReference type="EMBL" id="ODM95799.1"/>
    </source>
</evidence>
<accession>A0A1D2MRS0</accession>
<dbReference type="Proteomes" id="UP000094527">
    <property type="component" value="Unassembled WGS sequence"/>
</dbReference>
<protein>
    <submittedName>
        <fullName evidence="1">Uncharacterized protein</fullName>
    </submittedName>
</protein>
<evidence type="ECO:0000313" key="2">
    <source>
        <dbReference type="Proteomes" id="UP000094527"/>
    </source>
</evidence>
<gene>
    <name evidence="1" type="ORF">Ocin01_10879</name>
</gene>
<proteinExistence type="predicted"/>
<keyword evidence="2" id="KW-1185">Reference proteome</keyword>
<comment type="caution">
    <text evidence="1">The sequence shown here is derived from an EMBL/GenBank/DDBJ whole genome shotgun (WGS) entry which is preliminary data.</text>
</comment>
<name>A0A1D2MRS0_ORCCI</name>